<keyword evidence="4 5" id="KW-0408">Iron</keyword>
<evidence type="ECO:0000256" key="2">
    <source>
        <dbReference type="ARBA" id="ARBA00022434"/>
    </source>
</evidence>
<dbReference type="GO" id="GO:0005737">
    <property type="term" value="C:cytoplasm"/>
    <property type="evidence" value="ECO:0007669"/>
    <property type="project" value="TreeGrafter"/>
</dbReference>
<reference evidence="7" key="2">
    <citation type="submission" date="2018-07" db="EMBL/GenBank/DDBJ databases">
        <authorList>
            <person name="Mckenzie S.K."/>
            <person name="Kronauer D.J.C."/>
        </authorList>
    </citation>
    <scope>NUCLEOTIDE SEQUENCE</scope>
    <source>
        <strain evidence="7">Clonal line C1</strain>
    </source>
</reference>
<dbReference type="AlphaFoldDB" id="A0A3L8D4Z0"/>
<evidence type="ECO:0000256" key="1">
    <source>
        <dbReference type="ARBA" id="ARBA00007513"/>
    </source>
</evidence>
<organism evidence="7">
    <name type="scientific">Ooceraea biroi</name>
    <name type="common">Clonal raider ant</name>
    <name type="synonym">Cerapachys biroi</name>
    <dbReference type="NCBI Taxonomy" id="2015173"/>
    <lineage>
        <taxon>Eukaryota</taxon>
        <taxon>Metazoa</taxon>
        <taxon>Ecdysozoa</taxon>
        <taxon>Arthropoda</taxon>
        <taxon>Hexapoda</taxon>
        <taxon>Insecta</taxon>
        <taxon>Pterygota</taxon>
        <taxon>Neoptera</taxon>
        <taxon>Endopterygota</taxon>
        <taxon>Hymenoptera</taxon>
        <taxon>Apocrita</taxon>
        <taxon>Aculeata</taxon>
        <taxon>Formicoidea</taxon>
        <taxon>Formicidae</taxon>
        <taxon>Dorylinae</taxon>
        <taxon>Ooceraea</taxon>
    </lineage>
</organism>
<comment type="function">
    <text evidence="5">Stores iron in a soluble, non-toxic, readily available form. Important for iron homeostasis. Iron is taken up in the ferrous form and deposited as ferric hydroxides after oxidation.</text>
</comment>
<name>A0A3L8D4Z0_OOCBI</name>
<dbReference type="Pfam" id="PF00210">
    <property type="entry name" value="Ferritin"/>
    <property type="match status" value="1"/>
</dbReference>
<dbReference type="SUPFAM" id="SSF47240">
    <property type="entry name" value="Ferritin-like"/>
    <property type="match status" value="1"/>
</dbReference>
<dbReference type="GO" id="GO:0008199">
    <property type="term" value="F:ferric iron binding"/>
    <property type="evidence" value="ECO:0007669"/>
    <property type="project" value="InterPro"/>
</dbReference>
<dbReference type="PROSITE" id="PS50905">
    <property type="entry name" value="FERRITIN_LIKE"/>
    <property type="match status" value="1"/>
</dbReference>
<evidence type="ECO:0000256" key="4">
    <source>
        <dbReference type="ARBA" id="ARBA00023004"/>
    </source>
</evidence>
<evidence type="ECO:0000259" key="6">
    <source>
        <dbReference type="PROSITE" id="PS50905"/>
    </source>
</evidence>
<protein>
    <recommendedName>
        <fullName evidence="5">Ferritin</fullName>
    </recommendedName>
</protein>
<dbReference type="InterPro" id="IPR009040">
    <property type="entry name" value="Ferritin-like_diiron"/>
</dbReference>
<comment type="caution">
    <text evidence="7">The sequence shown here is derived from an EMBL/GenBank/DDBJ whole genome shotgun (WGS) entry which is preliminary data.</text>
</comment>
<dbReference type="CDD" id="cd01056">
    <property type="entry name" value="Euk_Ferritin"/>
    <property type="match status" value="1"/>
</dbReference>
<dbReference type="InterPro" id="IPR009078">
    <property type="entry name" value="Ferritin-like_SF"/>
</dbReference>
<gene>
    <name evidence="7" type="ORF">DMN91_012290</name>
</gene>
<feature type="domain" description="Ferritin-like diiron" evidence="6">
    <location>
        <begin position="84"/>
        <end position="242"/>
    </location>
</feature>
<dbReference type="GO" id="GO:0006826">
    <property type="term" value="P:iron ion transport"/>
    <property type="evidence" value="ECO:0007669"/>
    <property type="project" value="InterPro"/>
</dbReference>
<dbReference type="OrthoDB" id="6363126at2759"/>
<sequence length="262" mass="29743">MKSDISSAGNVHYWGNVEARVFTLLPIERCAPLRERAKMLFLGVLSIFLLTASAEYCYNDVEGACSTRPTTTDGGLIPNCNAKYGAIDMLQADLQAYANANIESSFEFLLMSTHFGNYEAHREGFKGLYRKLSDKLWEDAIDLIKYITQRGGKMNFNQLPRFKKSVKENNRVLELNELNSLAKALDSQKQLADEALRIHAQAQHHTKQDAAVAHYVEEHFMEQLAERVRELSGHTNDLKNLMAERDASVSVFLFDEYLKKTL</sequence>
<proteinExistence type="inferred from homology"/>
<dbReference type="GO" id="GO:0006879">
    <property type="term" value="P:intracellular iron ion homeostasis"/>
    <property type="evidence" value="ECO:0007669"/>
    <property type="project" value="UniProtKB-KW"/>
</dbReference>
<dbReference type="GO" id="GO:0008198">
    <property type="term" value="F:ferrous iron binding"/>
    <property type="evidence" value="ECO:0007669"/>
    <property type="project" value="TreeGrafter"/>
</dbReference>
<evidence type="ECO:0000256" key="3">
    <source>
        <dbReference type="ARBA" id="ARBA00022723"/>
    </source>
</evidence>
<keyword evidence="2 5" id="KW-0409">Iron storage</keyword>
<dbReference type="PANTHER" id="PTHR11431:SF51">
    <property type="entry name" value="FERRITIN"/>
    <property type="match status" value="1"/>
</dbReference>
<dbReference type="PANTHER" id="PTHR11431">
    <property type="entry name" value="FERRITIN"/>
    <property type="match status" value="1"/>
</dbReference>
<dbReference type="InterPro" id="IPR001519">
    <property type="entry name" value="Ferritin"/>
</dbReference>
<dbReference type="Proteomes" id="UP000279307">
    <property type="component" value="Chromosome 13"/>
</dbReference>
<dbReference type="EMBL" id="QOIP01000013">
    <property type="protein sequence ID" value="RLU15296.1"/>
    <property type="molecule type" value="Genomic_DNA"/>
</dbReference>
<comment type="similarity">
    <text evidence="1 5">Belongs to the ferritin family.</text>
</comment>
<evidence type="ECO:0000256" key="5">
    <source>
        <dbReference type="RuleBase" id="RU361145"/>
    </source>
</evidence>
<reference evidence="7" key="1">
    <citation type="journal article" date="2018" name="Genome Res.">
        <title>The genomic architecture and molecular evolution of ant odorant receptors.</title>
        <authorList>
            <person name="McKenzie S.K."/>
            <person name="Kronauer D.J.C."/>
        </authorList>
    </citation>
    <scope>NUCLEOTIDE SEQUENCE [LARGE SCALE GENOMIC DNA]</scope>
    <source>
        <strain evidence="7">Clonal line C1</strain>
    </source>
</reference>
<dbReference type="InterPro" id="IPR008331">
    <property type="entry name" value="Ferritin_DPS_dom"/>
</dbReference>
<dbReference type="Gene3D" id="1.20.1260.10">
    <property type="match status" value="1"/>
</dbReference>
<keyword evidence="3 5" id="KW-0479">Metal-binding</keyword>
<accession>A0A3L8D4Z0</accession>
<dbReference type="InterPro" id="IPR012347">
    <property type="entry name" value="Ferritin-like"/>
</dbReference>
<evidence type="ECO:0000313" key="7">
    <source>
        <dbReference type="EMBL" id="RLU15296.1"/>
    </source>
</evidence>